<dbReference type="Gene3D" id="2.30.30.60">
    <property type="match status" value="1"/>
</dbReference>
<dbReference type="InterPro" id="IPR011066">
    <property type="entry name" value="MscS_channel_C_sf"/>
</dbReference>
<feature type="domain" description="Mechanosensitive ion channel MscS" evidence="8">
    <location>
        <begin position="597"/>
        <end position="664"/>
    </location>
</feature>
<dbReference type="RefSeq" id="WP_081788112.1">
    <property type="nucleotide sequence ID" value="NZ_JEMU01000001.1"/>
</dbReference>
<feature type="transmembrane region" description="Helical" evidence="7">
    <location>
        <begin position="394"/>
        <end position="418"/>
    </location>
</feature>
<feature type="transmembrane region" description="Helical" evidence="7">
    <location>
        <begin position="581"/>
        <end position="610"/>
    </location>
</feature>
<feature type="transmembrane region" description="Helical" evidence="7">
    <location>
        <begin position="552"/>
        <end position="575"/>
    </location>
</feature>
<evidence type="ECO:0000256" key="7">
    <source>
        <dbReference type="SAM" id="Phobius"/>
    </source>
</evidence>
<evidence type="ECO:0000256" key="2">
    <source>
        <dbReference type="ARBA" id="ARBA00008017"/>
    </source>
</evidence>
<dbReference type="eggNOG" id="COG3264">
    <property type="taxonomic scope" value="Bacteria"/>
</dbReference>
<dbReference type="Proteomes" id="UP000027337">
    <property type="component" value="Unassembled WGS sequence"/>
</dbReference>
<accession>A0A061SSM3</accession>
<dbReference type="GO" id="GO:0008381">
    <property type="term" value="F:mechanosensitive monoatomic ion channel activity"/>
    <property type="evidence" value="ECO:0007669"/>
    <property type="project" value="UniProtKB-ARBA"/>
</dbReference>
<dbReference type="InterPro" id="IPR049278">
    <property type="entry name" value="MS_channel_C"/>
</dbReference>
<dbReference type="InterPro" id="IPR006685">
    <property type="entry name" value="MscS_channel_2nd"/>
</dbReference>
<feature type="transmembrane region" description="Helical" evidence="7">
    <location>
        <begin position="462"/>
        <end position="486"/>
    </location>
</feature>
<dbReference type="Gene3D" id="1.10.287.1260">
    <property type="match status" value="1"/>
</dbReference>
<dbReference type="PANTHER" id="PTHR30347">
    <property type="entry name" value="POTASSIUM CHANNEL RELATED"/>
    <property type="match status" value="1"/>
</dbReference>
<dbReference type="InterPro" id="IPR023408">
    <property type="entry name" value="MscS_beta-dom_sf"/>
</dbReference>
<dbReference type="InterPro" id="IPR010920">
    <property type="entry name" value="LSM_dom_sf"/>
</dbReference>
<evidence type="ECO:0000259" key="9">
    <source>
        <dbReference type="Pfam" id="PF12607"/>
    </source>
</evidence>
<dbReference type="AlphaFoldDB" id="A0A061SSM3"/>
<dbReference type="SUPFAM" id="SSF82689">
    <property type="entry name" value="Mechanosensitive channel protein MscS (YggB), C-terminal domain"/>
    <property type="match status" value="1"/>
</dbReference>
<keyword evidence="3" id="KW-1003">Cell membrane</keyword>
<evidence type="ECO:0000313" key="12">
    <source>
        <dbReference type="Proteomes" id="UP000027337"/>
    </source>
</evidence>
<comment type="subcellular location">
    <subcellularLocation>
        <location evidence="1">Cell membrane</location>
        <topology evidence="1">Multi-pass membrane protein</topology>
    </subcellularLocation>
</comment>
<evidence type="ECO:0000256" key="5">
    <source>
        <dbReference type="ARBA" id="ARBA00022989"/>
    </source>
</evidence>
<dbReference type="Pfam" id="PF12607">
    <property type="entry name" value="DUF3772"/>
    <property type="match status" value="1"/>
</dbReference>
<feature type="transmembrane region" description="Helical" evidence="7">
    <location>
        <begin position="276"/>
        <end position="294"/>
    </location>
</feature>
<evidence type="ECO:0000313" key="11">
    <source>
        <dbReference type="EMBL" id="KAJ04676.1"/>
    </source>
</evidence>
<keyword evidence="5 7" id="KW-1133">Transmembrane helix</keyword>
<dbReference type="PANTHER" id="PTHR30347:SF1">
    <property type="entry name" value="MECHANOSENSITIVE CHANNEL MSCK"/>
    <property type="match status" value="1"/>
</dbReference>
<keyword evidence="4 7" id="KW-0812">Transmembrane</keyword>
<evidence type="ECO:0000256" key="3">
    <source>
        <dbReference type="ARBA" id="ARBA00022475"/>
    </source>
</evidence>
<organism evidence="11 12">
    <name type="scientific">Sulfitobacter mediterraneus</name>
    <dbReference type="NCBI Taxonomy" id="83219"/>
    <lineage>
        <taxon>Bacteria</taxon>
        <taxon>Pseudomonadati</taxon>
        <taxon>Pseudomonadota</taxon>
        <taxon>Alphaproteobacteria</taxon>
        <taxon>Rhodobacterales</taxon>
        <taxon>Roseobacteraceae</taxon>
        <taxon>Sulfitobacter</taxon>
    </lineage>
</organism>
<dbReference type="InterPro" id="IPR011014">
    <property type="entry name" value="MscS_channel_TM-2"/>
</dbReference>
<dbReference type="SUPFAM" id="SSF82861">
    <property type="entry name" value="Mechanosensitive channel protein MscS (YggB), transmembrane region"/>
    <property type="match status" value="1"/>
</dbReference>
<feature type="domain" description="Mechanosensitive ion channel MscS C-terminal" evidence="10">
    <location>
        <begin position="673"/>
        <end position="754"/>
    </location>
</feature>
<dbReference type="GO" id="GO:0005886">
    <property type="term" value="C:plasma membrane"/>
    <property type="evidence" value="ECO:0007669"/>
    <property type="project" value="UniProtKB-SubCell"/>
</dbReference>
<proteinExistence type="inferred from homology"/>
<dbReference type="SUPFAM" id="SSF50182">
    <property type="entry name" value="Sm-like ribonucleoproteins"/>
    <property type="match status" value="1"/>
</dbReference>
<feature type="transmembrane region" description="Helical" evidence="7">
    <location>
        <begin position="200"/>
        <end position="218"/>
    </location>
</feature>
<comment type="similarity">
    <text evidence="2">Belongs to the MscS (TC 1.A.23) family.</text>
</comment>
<keyword evidence="6 7" id="KW-0472">Membrane</keyword>
<gene>
    <name evidence="11" type="ORF">PM02_00175</name>
</gene>
<reference evidence="11 12" key="1">
    <citation type="journal article" date="2014" name="Genome Announc.">
        <title>Draft Genome Sequences of Two Isolates of the Roseobacter Group, Sulfitobacter sp. Strains 3SOLIMAR09 and 1FIGIMAR09, from Harbors of Mallorca Island (Mediterranean Sea).</title>
        <authorList>
            <person name="Mas-Llado M."/>
            <person name="Pina-Villalonga J.M."/>
            <person name="Brunet-Galmes I."/>
            <person name="Nogales B."/>
            <person name="Bosch R."/>
        </authorList>
    </citation>
    <scope>NUCLEOTIDE SEQUENCE [LARGE SCALE GENOMIC DNA]</scope>
    <source>
        <strain evidence="11 12">1FIGIMAR09</strain>
    </source>
</reference>
<dbReference type="STRING" id="83219.PM02_00175"/>
<evidence type="ECO:0000259" key="10">
    <source>
        <dbReference type="Pfam" id="PF21082"/>
    </source>
</evidence>
<dbReference type="Gene3D" id="3.30.70.100">
    <property type="match status" value="1"/>
</dbReference>
<dbReference type="InterPro" id="IPR022249">
    <property type="entry name" value="DUF3772"/>
</dbReference>
<comment type="caution">
    <text evidence="11">The sequence shown here is derived from an EMBL/GenBank/DDBJ whole genome shotgun (WGS) entry which is preliminary data.</text>
</comment>
<dbReference type="Pfam" id="PF00924">
    <property type="entry name" value="MS_channel_2nd"/>
    <property type="match status" value="1"/>
</dbReference>
<dbReference type="Pfam" id="PF21082">
    <property type="entry name" value="MS_channel_3rd"/>
    <property type="match status" value="1"/>
</dbReference>
<keyword evidence="12" id="KW-1185">Reference proteome</keyword>
<name>A0A061SSM3_9RHOB</name>
<dbReference type="InterPro" id="IPR052702">
    <property type="entry name" value="MscS-like_channel"/>
</dbReference>
<evidence type="ECO:0000256" key="4">
    <source>
        <dbReference type="ARBA" id="ARBA00022692"/>
    </source>
</evidence>
<sequence>MAAALRLAFFGLVGLWLLIAPAFAQEISQEAFERWETLAKGAEETIDAERGSNDTFEALRVRIADFRGQFDTARDQNANRIATLREQLAALGPKPEGEGAPAESADVAAKREELNGQLAALLLPVQRAETAFVRADNLVGEIDRILRDRQARELLTVTPSPLNPAHWQPAVTEFMRALNGLWNENPRKGKERSWDELRSTLPVAFLLLVLGGILILRGKKWSRVIVDKLRRLGARGLGIWRFVVSLLEVILPFAGMVLLALAAISTQFFGDAGHELLISIAVLAGIMMGVRWVSERVFSPNDDEALILLPPEKRAELRFHVAVITVMIVLGEVATLILESGFYAEATKSVLTFPPMLVSSIALYRIGTVFRGYEVVLNEDEPDAEPRMSSFSRVVRWLGTGAVIVGLISPILLAAGYFRAADAILPPYILTLILLGLVMSLQRFTADVYGTVTGQGVQARDALWPVLFGLILLVLAAPVLALVWGARITDLTELWSAVGRGFAIGDSRISPTDFLAFAVIFVIGYGLTRLVQSALRNNVLPKTRIDVGGQNAIVSGLGYVGIFLAALAAVTGAGLDLSSLAIVAGALSVGIGFGLQTVVSNFVSGIILLIERPISEGDWIEVGGQMGYVRDISVRSTRIETFDRTDVIVPNADLVSGTVTNFTRGNTVGRLIVPVGVAYGTDTRHVEKVLREIAEAQPMVLAAPPPNVLMVNFGADSLEFEIRCYLRDVNWMMSIKSDINHAIAARFAEEGFEIPFAQRDLWLRNAEVLTQPKLRKQSTTEKKDDTL</sequence>
<feature type="transmembrane region" description="Helical" evidence="7">
    <location>
        <begin position="239"/>
        <end position="264"/>
    </location>
</feature>
<evidence type="ECO:0000259" key="8">
    <source>
        <dbReference type="Pfam" id="PF00924"/>
    </source>
</evidence>
<evidence type="ECO:0000256" key="6">
    <source>
        <dbReference type="ARBA" id="ARBA00023136"/>
    </source>
</evidence>
<protein>
    <submittedName>
        <fullName evidence="11">Mechanosensitive ion channel protein MscS</fullName>
    </submittedName>
</protein>
<dbReference type="EMBL" id="JEMU01000001">
    <property type="protein sequence ID" value="KAJ04676.1"/>
    <property type="molecule type" value="Genomic_DNA"/>
</dbReference>
<feature type="transmembrane region" description="Helical" evidence="7">
    <location>
        <begin position="424"/>
        <end position="441"/>
    </location>
</feature>
<feature type="transmembrane region" description="Helical" evidence="7">
    <location>
        <begin position="514"/>
        <end position="531"/>
    </location>
</feature>
<feature type="domain" description="DUF3772" evidence="9">
    <location>
        <begin position="126"/>
        <end position="184"/>
    </location>
</feature>
<evidence type="ECO:0000256" key="1">
    <source>
        <dbReference type="ARBA" id="ARBA00004651"/>
    </source>
</evidence>